<dbReference type="EMBL" id="PDCK01000039">
    <property type="protein sequence ID" value="PRQ57190.1"/>
    <property type="molecule type" value="Genomic_DNA"/>
</dbReference>
<accession>A0A2P6SEV7</accession>
<dbReference type="InterPro" id="IPR032675">
    <property type="entry name" value="LRR_dom_sf"/>
</dbReference>
<dbReference type="AlphaFoldDB" id="A0A2P6SEV7"/>
<dbReference type="PANTHER" id="PTHR15140:SF57">
    <property type="entry name" value="RX N-TERMINAL DOMAIN-CONTAINING PROTEIN"/>
    <property type="match status" value="1"/>
</dbReference>
<dbReference type="OMA" id="MCISLEM"/>
<dbReference type="SUPFAM" id="SSF52058">
    <property type="entry name" value="L domain-like"/>
    <property type="match status" value="1"/>
</dbReference>
<proteinExistence type="predicted"/>
<dbReference type="Proteomes" id="UP000238479">
    <property type="component" value="Chromosome 1"/>
</dbReference>
<comment type="caution">
    <text evidence="1">The sequence shown here is derived from an EMBL/GenBank/DDBJ whole genome shotgun (WGS) entry which is preliminary data.</text>
</comment>
<evidence type="ECO:0000313" key="1">
    <source>
        <dbReference type="EMBL" id="PRQ57190.1"/>
    </source>
</evidence>
<reference evidence="1 2" key="1">
    <citation type="journal article" date="2018" name="Nat. Genet.">
        <title>The Rosa genome provides new insights in the design of modern roses.</title>
        <authorList>
            <person name="Bendahmane M."/>
        </authorList>
    </citation>
    <scope>NUCLEOTIDE SEQUENCE [LARGE SCALE GENOMIC DNA]</scope>
    <source>
        <strain evidence="2">cv. Old Blush</strain>
    </source>
</reference>
<dbReference type="STRING" id="74649.A0A2P6SEV7"/>
<dbReference type="Gramene" id="PRQ57190">
    <property type="protein sequence ID" value="PRQ57190"/>
    <property type="gene ID" value="RchiOBHm_Chr1g0345581"/>
</dbReference>
<sequence>MEQLRHLYLPEWQSVSGKLSFARLFNLQTLVNVSNEKCNLNDLVHLSNLKKLRIRRLRRAGRTKLKDDQIKILEKLPNLRVLYLNRLSFESETLVFSQGGFPHLEFLTLNRLFDLKEWRVEEEAMPSLQRLRIQLCYKLRAVPDELQEITTLKELTIDGMPSRFCSRVREGGEDFYKIKHVPSYGMEEAAVTLIRN</sequence>
<dbReference type="Gene3D" id="3.80.10.10">
    <property type="entry name" value="Ribonuclease Inhibitor"/>
    <property type="match status" value="1"/>
</dbReference>
<keyword evidence="2" id="KW-1185">Reference proteome</keyword>
<dbReference type="PANTHER" id="PTHR15140">
    <property type="entry name" value="TUBULIN-SPECIFIC CHAPERONE E"/>
    <property type="match status" value="1"/>
</dbReference>
<name>A0A2P6SEV7_ROSCH</name>
<evidence type="ECO:0000313" key="2">
    <source>
        <dbReference type="Proteomes" id="UP000238479"/>
    </source>
</evidence>
<gene>
    <name evidence="1" type="ORF">RchiOBHm_Chr1g0345581</name>
</gene>
<protein>
    <submittedName>
        <fullName evidence="1">Putative leucine-rich repeat domain, L domain-containing protein</fullName>
    </submittedName>
</protein>
<organism evidence="1 2">
    <name type="scientific">Rosa chinensis</name>
    <name type="common">China rose</name>
    <dbReference type="NCBI Taxonomy" id="74649"/>
    <lineage>
        <taxon>Eukaryota</taxon>
        <taxon>Viridiplantae</taxon>
        <taxon>Streptophyta</taxon>
        <taxon>Embryophyta</taxon>
        <taxon>Tracheophyta</taxon>
        <taxon>Spermatophyta</taxon>
        <taxon>Magnoliopsida</taxon>
        <taxon>eudicotyledons</taxon>
        <taxon>Gunneridae</taxon>
        <taxon>Pentapetalae</taxon>
        <taxon>rosids</taxon>
        <taxon>fabids</taxon>
        <taxon>Rosales</taxon>
        <taxon>Rosaceae</taxon>
        <taxon>Rosoideae</taxon>
        <taxon>Rosoideae incertae sedis</taxon>
        <taxon>Rosa</taxon>
    </lineage>
</organism>